<dbReference type="EMBL" id="KN837318">
    <property type="protein sequence ID" value="KIJ27992.1"/>
    <property type="molecule type" value="Genomic_DNA"/>
</dbReference>
<evidence type="ECO:0000313" key="3">
    <source>
        <dbReference type="EMBL" id="KIJ27992.1"/>
    </source>
</evidence>
<dbReference type="Pfam" id="PF00646">
    <property type="entry name" value="F-box"/>
    <property type="match status" value="1"/>
</dbReference>
<sequence>MEWTARTAEMGAARDETWKGEKKMESIAIKGRRGRQTERDTEPNQFVPVTRSCRAPNVTPIGGVRNSNHCPRKLPPSPSQVHLRCLGTGELGNLRSTHNEIASLYLKTLKIITPPGQLISFHLLPTELHLELFSHFPLKALIVSRAVCHQWRKLVPAANIPPACHLLL</sequence>
<proteinExistence type="predicted"/>
<evidence type="ECO:0000313" key="4">
    <source>
        <dbReference type="Proteomes" id="UP000054279"/>
    </source>
</evidence>
<evidence type="ECO:0000259" key="2">
    <source>
        <dbReference type="Pfam" id="PF00646"/>
    </source>
</evidence>
<keyword evidence="4" id="KW-1185">Reference proteome</keyword>
<dbReference type="InterPro" id="IPR036047">
    <property type="entry name" value="F-box-like_dom_sf"/>
</dbReference>
<feature type="domain" description="F-box" evidence="2">
    <location>
        <begin position="122"/>
        <end position="155"/>
    </location>
</feature>
<dbReference type="Gene3D" id="1.20.1280.50">
    <property type="match status" value="1"/>
</dbReference>
<reference evidence="3 4" key="1">
    <citation type="submission" date="2014-06" db="EMBL/GenBank/DDBJ databases">
        <title>Evolutionary Origins and Diversification of the Mycorrhizal Mutualists.</title>
        <authorList>
            <consortium name="DOE Joint Genome Institute"/>
            <consortium name="Mycorrhizal Genomics Consortium"/>
            <person name="Kohler A."/>
            <person name="Kuo A."/>
            <person name="Nagy L.G."/>
            <person name="Floudas D."/>
            <person name="Copeland A."/>
            <person name="Barry K.W."/>
            <person name="Cichocki N."/>
            <person name="Veneault-Fourrey C."/>
            <person name="LaButti K."/>
            <person name="Lindquist E.A."/>
            <person name="Lipzen A."/>
            <person name="Lundell T."/>
            <person name="Morin E."/>
            <person name="Murat C."/>
            <person name="Riley R."/>
            <person name="Ohm R."/>
            <person name="Sun H."/>
            <person name="Tunlid A."/>
            <person name="Henrissat B."/>
            <person name="Grigoriev I.V."/>
            <person name="Hibbett D.S."/>
            <person name="Martin F."/>
        </authorList>
    </citation>
    <scope>NUCLEOTIDE SEQUENCE [LARGE SCALE GENOMIC DNA]</scope>
    <source>
        <strain evidence="3 4">SS14</strain>
    </source>
</reference>
<dbReference type="InterPro" id="IPR001810">
    <property type="entry name" value="F-box_dom"/>
</dbReference>
<dbReference type="HOGENOM" id="CLU_1587536_0_0_1"/>
<dbReference type="SUPFAM" id="SSF81383">
    <property type="entry name" value="F-box domain"/>
    <property type="match status" value="1"/>
</dbReference>
<dbReference type="Proteomes" id="UP000054279">
    <property type="component" value="Unassembled WGS sequence"/>
</dbReference>
<feature type="compositionally biased region" description="Basic and acidic residues" evidence="1">
    <location>
        <begin position="12"/>
        <end position="23"/>
    </location>
</feature>
<gene>
    <name evidence="3" type="ORF">M422DRAFT_270760</name>
</gene>
<dbReference type="AlphaFoldDB" id="A0A0C9UG92"/>
<protein>
    <recommendedName>
        <fullName evidence="2">F-box domain-containing protein</fullName>
    </recommendedName>
</protein>
<accession>A0A0C9UG92</accession>
<organism evidence="3 4">
    <name type="scientific">Sphaerobolus stellatus (strain SS14)</name>
    <dbReference type="NCBI Taxonomy" id="990650"/>
    <lineage>
        <taxon>Eukaryota</taxon>
        <taxon>Fungi</taxon>
        <taxon>Dikarya</taxon>
        <taxon>Basidiomycota</taxon>
        <taxon>Agaricomycotina</taxon>
        <taxon>Agaricomycetes</taxon>
        <taxon>Phallomycetidae</taxon>
        <taxon>Geastrales</taxon>
        <taxon>Sphaerobolaceae</taxon>
        <taxon>Sphaerobolus</taxon>
    </lineage>
</organism>
<name>A0A0C9UG92_SPHS4</name>
<feature type="region of interest" description="Disordered" evidence="1">
    <location>
        <begin position="1"/>
        <end position="23"/>
    </location>
</feature>
<evidence type="ECO:0000256" key="1">
    <source>
        <dbReference type="SAM" id="MobiDB-lite"/>
    </source>
</evidence>